<dbReference type="PATRIC" id="fig|1234595.3.peg.2438"/>
<dbReference type="AlphaFoldDB" id="M2S9U0"/>
<accession>M2S9U0</accession>
<dbReference type="OrthoDB" id="9798292at2"/>
<protein>
    <recommendedName>
        <fullName evidence="3">Lysophospholipase</fullName>
    </recommendedName>
</protein>
<name>M2S9U0_9SPHN</name>
<organism evidence="1 2">
    <name type="scientific">Pacificimonas flava</name>
    <dbReference type="NCBI Taxonomy" id="1234595"/>
    <lineage>
        <taxon>Bacteria</taxon>
        <taxon>Pseudomonadati</taxon>
        <taxon>Pseudomonadota</taxon>
        <taxon>Alphaproteobacteria</taxon>
        <taxon>Sphingomonadales</taxon>
        <taxon>Sphingosinicellaceae</taxon>
        <taxon>Pacificimonas</taxon>
    </lineage>
</organism>
<reference evidence="1 2" key="1">
    <citation type="journal article" date="2013" name="Genome Announc.">
        <title>Draft Genome Sequence of Strain JLT2015T, Belonging to the Family Sphingomonadaceae of the Alphaproteobacteria.</title>
        <authorList>
            <person name="Tang K."/>
            <person name="Liu K."/>
            <person name="Li S."/>
            <person name="Jiao N."/>
        </authorList>
    </citation>
    <scope>NUCLEOTIDE SEQUENCE [LARGE SCALE GENOMIC DNA]</scope>
    <source>
        <strain evidence="1 2">JLT2015</strain>
    </source>
</reference>
<dbReference type="InterPro" id="IPR008320">
    <property type="entry name" value="UCP032025"/>
</dbReference>
<proteinExistence type="predicted"/>
<comment type="caution">
    <text evidence="1">The sequence shown here is derived from an EMBL/GenBank/DDBJ whole genome shotgun (WGS) entry which is preliminary data.</text>
</comment>
<dbReference type="PIRSF" id="PIRSF032025">
    <property type="entry name" value="UCP032025"/>
    <property type="match status" value="1"/>
</dbReference>
<dbReference type="EMBL" id="AMRV01000009">
    <property type="protein sequence ID" value="EMD82150.1"/>
    <property type="molecule type" value="Genomic_DNA"/>
</dbReference>
<gene>
    <name evidence="1" type="ORF">C725_2436</name>
</gene>
<keyword evidence="2" id="KW-1185">Reference proteome</keyword>
<sequence length="139" mass="15831">MLHMTKTAVQCAHLSVLEDRNRGRLHEYGGRAANPIFTRYRPKRADELVGGSLFWIIAHQLTVRQEILGFEERQTAKGTECCIWLDAEMVPVKPRRKRAHQGWRYLEDRNKPADMLGGPVDLGNMPQSLVRELAGLGLL</sequence>
<evidence type="ECO:0008006" key="3">
    <source>
        <dbReference type="Google" id="ProtNLM"/>
    </source>
</evidence>
<dbReference type="Pfam" id="PF07370">
    <property type="entry name" value="DUF1489"/>
    <property type="match status" value="1"/>
</dbReference>
<dbReference type="Proteomes" id="UP000011717">
    <property type="component" value="Unassembled WGS sequence"/>
</dbReference>
<evidence type="ECO:0000313" key="2">
    <source>
        <dbReference type="Proteomes" id="UP000011717"/>
    </source>
</evidence>
<evidence type="ECO:0000313" key="1">
    <source>
        <dbReference type="EMBL" id="EMD82150.1"/>
    </source>
</evidence>